<reference evidence="1" key="1">
    <citation type="submission" date="2021-01" db="EMBL/GenBank/DDBJ databases">
        <authorList>
            <person name="Corre E."/>
            <person name="Pelletier E."/>
            <person name="Niang G."/>
            <person name="Scheremetjew M."/>
            <person name="Finn R."/>
            <person name="Kale V."/>
            <person name="Holt S."/>
            <person name="Cochrane G."/>
            <person name="Meng A."/>
            <person name="Brown T."/>
            <person name="Cohen L."/>
        </authorList>
    </citation>
    <scope>NUCLEOTIDE SEQUENCE</scope>
    <source>
        <strain evidence="1">CCMP125</strain>
    </source>
</reference>
<dbReference type="EMBL" id="HBHT01000344">
    <property type="protein sequence ID" value="CAD9939617.1"/>
    <property type="molecule type" value="Transcribed_RNA"/>
</dbReference>
<organism evidence="1">
    <name type="scientific">Entomoneis paludosa</name>
    <dbReference type="NCBI Taxonomy" id="265537"/>
    <lineage>
        <taxon>Eukaryota</taxon>
        <taxon>Sar</taxon>
        <taxon>Stramenopiles</taxon>
        <taxon>Ochrophyta</taxon>
        <taxon>Bacillariophyta</taxon>
        <taxon>Bacillariophyceae</taxon>
        <taxon>Bacillariophycidae</taxon>
        <taxon>Entomoneidaceae</taxon>
        <taxon>Entomoneis</taxon>
    </lineage>
</organism>
<accession>A0A7S2V7J9</accession>
<protein>
    <submittedName>
        <fullName evidence="1">Uncharacterized protein</fullName>
    </submittedName>
</protein>
<sequence length="161" mass="18218">MWCAATSLTQQVVPCTPEDWAQMDHTTIPPHLQDYVQTHPEQVYFSYLDTHFSVHQNDTTTQAAAPDHNVQGILRMQGHTVPSPEVPNRWETWFIGGSCTAQPGQDMEPWDQVFGGTSSSLEYQLPQAFPAYNDVLYLDETLRISVGNFGTRIINQRPIVQ</sequence>
<proteinExistence type="predicted"/>
<gene>
    <name evidence="1" type="ORF">APAL1065_LOCUS202</name>
</gene>
<name>A0A7S2V7J9_9STRA</name>
<evidence type="ECO:0000313" key="1">
    <source>
        <dbReference type="EMBL" id="CAD9939617.1"/>
    </source>
</evidence>
<dbReference type="AlphaFoldDB" id="A0A7S2V7J9"/>